<sequence length="115" mass="13363">MKKVYYLSTCSTCKRIMDDLNLSGFEQQDIKTNAITADQLDEMKDMSGTYESLFSRKAMKFRSMGLNEMTLGEKDYRKYILEEYTFLKRPVFIVDGQIFIGNSKKVVEELVALLN</sequence>
<dbReference type="SUPFAM" id="SSF52833">
    <property type="entry name" value="Thioredoxin-like"/>
    <property type="match status" value="1"/>
</dbReference>
<evidence type="ECO:0000313" key="3">
    <source>
        <dbReference type="EMBL" id="KYG72802.1"/>
    </source>
</evidence>
<reference evidence="3 4" key="1">
    <citation type="submission" date="2016-01" db="EMBL/GenBank/DDBJ databases">
        <title>Genome sequencing of Roseivirga echinicomitans KMM 6058.</title>
        <authorList>
            <person name="Selvaratnam C."/>
            <person name="Thevarajoo S."/>
            <person name="Goh K.M."/>
            <person name="Ee R."/>
            <person name="Chan K.-G."/>
            <person name="Chong C.S."/>
        </authorList>
    </citation>
    <scope>NUCLEOTIDE SEQUENCE [LARGE SCALE GENOMIC DNA]</scope>
    <source>
        <strain evidence="3 4">KMM 6058</strain>
    </source>
</reference>
<dbReference type="InterPro" id="IPR036249">
    <property type="entry name" value="Thioredoxin-like_sf"/>
</dbReference>
<comment type="caution">
    <text evidence="3">The sequence shown here is derived from an EMBL/GenBank/DDBJ whole genome shotgun (WGS) entry which is preliminary data.</text>
</comment>
<proteinExistence type="inferred from homology"/>
<dbReference type="RefSeq" id="WP_068417359.1">
    <property type="nucleotide sequence ID" value="NZ_LRDB01000050.1"/>
</dbReference>
<evidence type="ECO:0000256" key="2">
    <source>
        <dbReference type="PROSITE-ProRule" id="PRU01282"/>
    </source>
</evidence>
<dbReference type="AlphaFoldDB" id="A0A150X2H7"/>
<evidence type="ECO:0000256" key="1">
    <source>
        <dbReference type="ARBA" id="ARBA00007198"/>
    </source>
</evidence>
<dbReference type="Proteomes" id="UP000075615">
    <property type="component" value="Unassembled WGS sequence"/>
</dbReference>
<evidence type="ECO:0000313" key="4">
    <source>
        <dbReference type="Proteomes" id="UP000075615"/>
    </source>
</evidence>
<protein>
    <submittedName>
        <fullName evidence="3">Arsenate reductase</fullName>
    </submittedName>
</protein>
<dbReference type="Gene3D" id="3.40.30.10">
    <property type="entry name" value="Glutaredoxin"/>
    <property type="match status" value="1"/>
</dbReference>
<dbReference type="InterPro" id="IPR006660">
    <property type="entry name" value="Arsenate_reductase-like"/>
</dbReference>
<gene>
    <name evidence="3" type="ORF">AWN68_08855</name>
</gene>
<dbReference type="Pfam" id="PF03960">
    <property type="entry name" value="ArsC"/>
    <property type="match status" value="1"/>
</dbReference>
<name>A0A150X2H7_9BACT</name>
<keyword evidence="4" id="KW-1185">Reference proteome</keyword>
<dbReference type="EMBL" id="LRDB01000050">
    <property type="protein sequence ID" value="KYG72802.1"/>
    <property type="molecule type" value="Genomic_DNA"/>
</dbReference>
<dbReference type="OrthoDB" id="1120494at2"/>
<dbReference type="STRING" id="296218.AWN68_08855"/>
<organism evidence="3 4">
    <name type="scientific">Roseivirga echinicomitans</name>
    <dbReference type="NCBI Taxonomy" id="296218"/>
    <lineage>
        <taxon>Bacteria</taxon>
        <taxon>Pseudomonadati</taxon>
        <taxon>Bacteroidota</taxon>
        <taxon>Cytophagia</taxon>
        <taxon>Cytophagales</taxon>
        <taxon>Roseivirgaceae</taxon>
        <taxon>Roseivirga</taxon>
    </lineage>
</organism>
<dbReference type="PROSITE" id="PS51353">
    <property type="entry name" value="ARSC"/>
    <property type="match status" value="1"/>
</dbReference>
<comment type="similarity">
    <text evidence="1 2">Belongs to the ArsC family.</text>
</comment>
<accession>A0A150X2H7</accession>